<keyword evidence="4" id="KW-0067">ATP-binding</keyword>
<sequence length="775" mass="89053">FRILTLSPRKKTLRKENIKLFFSKGEVEQIAMMKPKGQTEHDEGMLEYLEDLIGSARLKDPIQTLCRRVEILNEQRGEKLNRVKMVEKEKDALEADRNKAIEFLCLENKMFKEKNNICQYYIYDLKKRINDLEMQKEKINEETKDVNEKSSKLADEMKTKNKALKELEKKLNKITTFVEENKEKFTQLDLQDVKIRENLKHAKSKAKKLEKQLQKDKEKVEELKNVPSSSEKAISEATSKKELLEKTKEKEEEKLKQVMDSLKEETQGLQEEKESKEKELMEFSKAVNEARSKMDVAQSELDIYLSRHNTAVSQLNQAKEALMTTSETLKERKAAIKDIDVKLPQAEQELKEKENEFEKLGREESGAKNLVRNLRQKVEEAKSSLALSRSRGKVLEALLQQKKSGNIRGLYGRLGDLGAISEKYDVAISSSCGALDNIVVDTIDTAQECVNFLKARGIGVATFIALDKMAVWEKKIQKIPTPENTPRLFDLVKVEDEKVRLAFYFALRDTLVANNLEEATRVAFQNDKRWRVVTLQGQIIEQSGTMTGGGGKIMKGRMGSSVVMDVSEEEISQMESQLQKDSERAVQCEEEKLQLEEAIRKLRQDVREMRNTLEKYTASIQSLSEQEIHLKTQVKELEANVIAAAPDKNKQKELEKILNSYKKDYDCIAEKAGKIENEVKRLHNLIIEINNHKLKAQQDKLDKINKEIDECTSAVTKAQVAVKTADRNLKKSEESVLRTEKEIEDNEKEIKNLTEELTTLEDKATEVINDCRQAE</sequence>
<dbReference type="InterPro" id="IPR010935">
    <property type="entry name" value="SMC_hinge"/>
</dbReference>
<feature type="non-terminal residue" evidence="9">
    <location>
        <position position="775"/>
    </location>
</feature>
<dbReference type="PANTHER" id="PTHR18937">
    <property type="entry name" value="STRUCTURAL MAINTENANCE OF CHROMOSOMES SMC FAMILY MEMBER"/>
    <property type="match status" value="1"/>
</dbReference>
<comment type="caution">
    <text evidence="9">The sequence shown here is derived from an EMBL/GenBank/DDBJ whole genome shotgun (WGS) entry which is preliminary data.</text>
</comment>
<proteinExistence type="predicted"/>
<dbReference type="InterPro" id="IPR036277">
    <property type="entry name" value="SMC_hinge_sf"/>
</dbReference>
<evidence type="ECO:0000256" key="7">
    <source>
        <dbReference type="SAM" id="MobiDB-lite"/>
    </source>
</evidence>
<dbReference type="GO" id="GO:0007076">
    <property type="term" value="P:mitotic chromosome condensation"/>
    <property type="evidence" value="ECO:0007669"/>
    <property type="project" value="TreeGrafter"/>
</dbReference>
<organism evidence="9 10">
    <name type="scientific">Calonectris borealis</name>
    <name type="common">Cory's shearwater</name>
    <dbReference type="NCBI Taxonomy" id="1323832"/>
    <lineage>
        <taxon>Eukaryota</taxon>
        <taxon>Metazoa</taxon>
        <taxon>Chordata</taxon>
        <taxon>Craniata</taxon>
        <taxon>Vertebrata</taxon>
        <taxon>Euteleostomi</taxon>
        <taxon>Archelosauria</taxon>
        <taxon>Archosauria</taxon>
        <taxon>Dinosauria</taxon>
        <taxon>Saurischia</taxon>
        <taxon>Theropoda</taxon>
        <taxon>Coelurosauria</taxon>
        <taxon>Aves</taxon>
        <taxon>Neognathae</taxon>
        <taxon>Neoaves</taxon>
        <taxon>Aequornithes</taxon>
        <taxon>Procellariiformes</taxon>
        <taxon>Procellariidae</taxon>
        <taxon>Calonectris</taxon>
    </lineage>
</organism>
<dbReference type="FunFam" id="3.30.70.1620:FF:000003">
    <property type="entry name" value="Structural maintenance of chromosomes 4"/>
    <property type="match status" value="1"/>
</dbReference>
<dbReference type="EMBL" id="VZUG01041932">
    <property type="protein sequence ID" value="NXV98040.1"/>
    <property type="molecule type" value="Genomic_DNA"/>
</dbReference>
<keyword evidence="6" id="KW-0175">Coiled coil</keyword>
<dbReference type="SMART" id="SM00968">
    <property type="entry name" value="SMC_hinge"/>
    <property type="match status" value="1"/>
</dbReference>
<reference evidence="9 10" key="1">
    <citation type="submission" date="2019-09" db="EMBL/GenBank/DDBJ databases">
        <title>Bird 10,000 Genomes (B10K) Project - Family phase.</title>
        <authorList>
            <person name="Zhang G."/>
        </authorList>
    </citation>
    <scope>NUCLEOTIDE SEQUENCE [LARGE SCALE GENOMIC DNA]</scope>
    <source>
        <strain evidence="9">OUT-0025</strain>
        <tissue evidence="9">Blood</tissue>
    </source>
</reference>
<keyword evidence="3" id="KW-0547">Nucleotide-binding</keyword>
<evidence type="ECO:0000256" key="1">
    <source>
        <dbReference type="ARBA" id="ARBA00004286"/>
    </source>
</evidence>
<feature type="coiled-coil region" evidence="6">
    <location>
        <begin position="69"/>
        <end position="96"/>
    </location>
</feature>
<dbReference type="GO" id="GO:0000796">
    <property type="term" value="C:condensin complex"/>
    <property type="evidence" value="ECO:0007669"/>
    <property type="project" value="TreeGrafter"/>
</dbReference>
<evidence type="ECO:0000313" key="9">
    <source>
        <dbReference type="EMBL" id="NXV98040.1"/>
    </source>
</evidence>
<feature type="coiled-coil region" evidence="6">
    <location>
        <begin position="687"/>
        <end position="770"/>
    </location>
</feature>
<keyword evidence="10" id="KW-1185">Reference proteome</keyword>
<evidence type="ECO:0000259" key="8">
    <source>
        <dbReference type="SMART" id="SM00968"/>
    </source>
</evidence>
<comment type="subcellular location">
    <subcellularLocation>
        <location evidence="1">Chromosome</location>
    </subcellularLocation>
</comment>
<dbReference type="Gene3D" id="3.30.70.1620">
    <property type="match status" value="1"/>
</dbReference>
<dbReference type="Proteomes" id="UP000535403">
    <property type="component" value="Unassembled WGS sequence"/>
</dbReference>
<dbReference type="FunFam" id="1.20.1060.20:FF:000003">
    <property type="entry name" value="Structural maintenance of chromosomes 4"/>
    <property type="match status" value="1"/>
</dbReference>
<protein>
    <submittedName>
        <fullName evidence="9">SMC4 protein</fullName>
    </submittedName>
</protein>
<dbReference type="SUPFAM" id="SSF75553">
    <property type="entry name" value="Smc hinge domain"/>
    <property type="match status" value="1"/>
</dbReference>
<feature type="non-terminal residue" evidence="9">
    <location>
        <position position="1"/>
    </location>
</feature>
<dbReference type="SUPFAM" id="SSF57997">
    <property type="entry name" value="Tropomyosin"/>
    <property type="match status" value="1"/>
</dbReference>
<evidence type="ECO:0000256" key="6">
    <source>
        <dbReference type="SAM" id="Coils"/>
    </source>
</evidence>
<evidence type="ECO:0000256" key="5">
    <source>
        <dbReference type="ARBA" id="ARBA00023242"/>
    </source>
</evidence>
<dbReference type="Gene3D" id="1.20.120.330">
    <property type="entry name" value="Nucleotidyltransferases domain 2"/>
    <property type="match status" value="1"/>
</dbReference>
<feature type="region of interest" description="Disordered" evidence="7">
    <location>
        <begin position="220"/>
        <end position="277"/>
    </location>
</feature>
<dbReference type="Gene3D" id="1.20.5.170">
    <property type="match status" value="1"/>
</dbReference>
<keyword evidence="5" id="KW-0539">Nucleus</keyword>
<dbReference type="GO" id="GO:0005524">
    <property type="term" value="F:ATP binding"/>
    <property type="evidence" value="ECO:0007669"/>
    <property type="project" value="UniProtKB-KW"/>
</dbReference>
<name>A0A7L3YBC9_9AVES</name>
<dbReference type="AlphaFoldDB" id="A0A7L3YBC9"/>
<feature type="compositionally biased region" description="Basic and acidic residues" evidence="7">
    <location>
        <begin position="238"/>
        <end position="277"/>
    </location>
</feature>
<dbReference type="Pfam" id="PF06470">
    <property type="entry name" value="SMC_hinge"/>
    <property type="match status" value="1"/>
</dbReference>
<evidence type="ECO:0000256" key="3">
    <source>
        <dbReference type="ARBA" id="ARBA00022741"/>
    </source>
</evidence>
<gene>
    <name evidence="9" type="primary">Smc4_1</name>
    <name evidence="9" type="ORF">CALBOR_R05692</name>
</gene>
<dbReference type="PANTHER" id="PTHR18937:SF172">
    <property type="entry name" value="STRUCTURAL MAINTENANCE OF CHROMOSOMES PROTEIN"/>
    <property type="match status" value="1"/>
</dbReference>
<accession>A0A7L3YBC9</accession>
<feature type="coiled-coil region" evidence="6">
    <location>
        <begin position="564"/>
        <end position="640"/>
    </location>
</feature>
<evidence type="ECO:0000256" key="4">
    <source>
        <dbReference type="ARBA" id="ARBA00022840"/>
    </source>
</evidence>
<keyword evidence="2" id="KW-0158">Chromosome</keyword>
<evidence type="ECO:0000256" key="2">
    <source>
        <dbReference type="ARBA" id="ARBA00022454"/>
    </source>
</evidence>
<evidence type="ECO:0000313" key="10">
    <source>
        <dbReference type="Proteomes" id="UP000535403"/>
    </source>
</evidence>
<feature type="domain" description="SMC hinge" evidence="8">
    <location>
        <begin position="408"/>
        <end position="523"/>
    </location>
</feature>
<dbReference type="Gene3D" id="1.20.1060.20">
    <property type="match status" value="1"/>
</dbReference>